<keyword evidence="3" id="KW-1185">Reference proteome</keyword>
<dbReference type="GeneID" id="54292854"/>
<organism evidence="2 3">
    <name type="scientific">Aplosporella prunicola CBS 121167</name>
    <dbReference type="NCBI Taxonomy" id="1176127"/>
    <lineage>
        <taxon>Eukaryota</taxon>
        <taxon>Fungi</taxon>
        <taxon>Dikarya</taxon>
        <taxon>Ascomycota</taxon>
        <taxon>Pezizomycotina</taxon>
        <taxon>Dothideomycetes</taxon>
        <taxon>Dothideomycetes incertae sedis</taxon>
        <taxon>Botryosphaeriales</taxon>
        <taxon>Aplosporellaceae</taxon>
        <taxon>Aplosporella</taxon>
    </lineage>
</organism>
<protein>
    <submittedName>
        <fullName evidence="2">Uncharacterized protein</fullName>
    </submittedName>
</protein>
<evidence type="ECO:0000313" key="2">
    <source>
        <dbReference type="EMBL" id="KAF2136328.1"/>
    </source>
</evidence>
<accession>A0A6A6AYJ5</accession>
<reference evidence="2" key="1">
    <citation type="journal article" date="2020" name="Stud. Mycol.">
        <title>101 Dothideomycetes genomes: a test case for predicting lifestyles and emergence of pathogens.</title>
        <authorList>
            <person name="Haridas S."/>
            <person name="Albert R."/>
            <person name="Binder M."/>
            <person name="Bloem J."/>
            <person name="Labutti K."/>
            <person name="Salamov A."/>
            <person name="Andreopoulos B."/>
            <person name="Baker S."/>
            <person name="Barry K."/>
            <person name="Bills G."/>
            <person name="Bluhm B."/>
            <person name="Cannon C."/>
            <person name="Castanera R."/>
            <person name="Culley D."/>
            <person name="Daum C."/>
            <person name="Ezra D."/>
            <person name="Gonzalez J."/>
            <person name="Henrissat B."/>
            <person name="Kuo A."/>
            <person name="Liang C."/>
            <person name="Lipzen A."/>
            <person name="Lutzoni F."/>
            <person name="Magnuson J."/>
            <person name="Mondo S."/>
            <person name="Nolan M."/>
            <person name="Ohm R."/>
            <person name="Pangilinan J."/>
            <person name="Park H.-J."/>
            <person name="Ramirez L."/>
            <person name="Alfaro M."/>
            <person name="Sun H."/>
            <person name="Tritt A."/>
            <person name="Yoshinaga Y."/>
            <person name="Zwiers L.-H."/>
            <person name="Turgeon B."/>
            <person name="Goodwin S."/>
            <person name="Spatafora J."/>
            <person name="Crous P."/>
            <person name="Grigoriev I."/>
        </authorList>
    </citation>
    <scope>NUCLEOTIDE SEQUENCE</scope>
    <source>
        <strain evidence="2">CBS 121167</strain>
    </source>
</reference>
<proteinExistence type="predicted"/>
<feature type="compositionally biased region" description="Pro residues" evidence="1">
    <location>
        <begin position="11"/>
        <end position="21"/>
    </location>
</feature>
<sequence length="199" mass="21871">MSNTDNTNSSRPPPDGTPPSTSPVLLLHSADGCNDFKLDSVIVAGSKTGTQAVMARRRGQDNQPRSTRNRGEIDQACSDYILGNATDDHRDLPVASDVRPKPKVTDVGKSFAYKDCVPAKQMERESWIRRAMVAWGFDPADFSGFLEFVGGMAPWEEVESRYGAGPQHRVHVKFADRGVPKHPHDWPVGFSSTLAKYAD</sequence>
<dbReference type="Proteomes" id="UP000799438">
    <property type="component" value="Unassembled WGS sequence"/>
</dbReference>
<gene>
    <name evidence="2" type="ORF">K452DRAFT_138095</name>
</gene>
<name>A0A6A6AYJ5_9PEZI</name>
<dbReference type="RefSeq" id="XP_033392046.1">
    <property type="nucleotide sequence ID" value="XM_033535360.1"/>
</dbReference>
<dbReference type="EMBL" id="ML995524">
    <property type="protein sequence ID" value="KAF2136328.1"/>
    <property type="molecule type" value="Genomic_DNA"/>
</dbReference>
<feature type="region of interest" description="Disordered" evidence="1">
    <location>
        <begin position="52"/>
        <end position="73"/>
    </location>
</feature>
<evidence type="ECO:0000256" key="1">
    <source>
        <dbReference type="SAM" id="MobiDB-lite"/>
    </source>
</evidence>
<dbReference type="AlphaFoldDB" id="A0A6A6AYJ5"/>
<evidence type="ECO:0000313" key="3">
    <source>
        <dbReference type="Proteomes" id="UP000799438"/>
    </source>
</evidence>
<feature type="region of interest" description="Disordered" evidence="1">
    <location>
        <begin position="1"/>
        <end position="26"/>
    </location>
</feature>